<dbReference type="CDD" id="cd00841">
    <property type="entry name" value="MPP_YfcE"/>
    <property type="match status" value="1"/>
</dbReference>
<gene>
    <name evidence="4" type="ORF">CAAU_0555</name>
</gene>
<sequence length="183" mass="20363">MKIGVISDLHGYPKKFDMALEILKDCEVILCAGDILYHGPRNPILEGYNPIELAEKINNSEIPVIIAKGNCDAEVDGMVLDVPVFSPVLFYEKDGLRIIVLHGHDFDEEKLKSIAKFYKANLVITGHTHVRKYEKIDGVTYINPGSIGVPKGDGKPSCVKIEDGKIKFINLEKGDVLEEYSLH</sequence>
<comment type="caution">
    <text evidence="4">The sequence shown here is derived from an EMBL/GenBank/DDBJ whole genome shotgun (WGS) entry which is preliminary data.</text>
</comment>
<dbReference type="InterPro" id="IPR041802">
    <property type="entry name" value="MPP_YfcE"/>
</dbReference>
<organism evidence="4 5">
    <name type="scientific">Caloramator australicus RC3</name>
    <dbReference type="NCBI Taxonomy" id="857293"/>
    <lineage>
        <taxon>Bacteria</taxon>
        <taxon>Bacillati</taxon>
        <taxon>Bacillota</taxon>
        <taxon>Clostridia</taxon>
        <taxon>Eubacteriales</taxon>
        <taxon>Clostridiaceae</taxon>
        <taxon>Caloramator</taxon>
    </lineage>
</organism>
<dbReference type="EMBL" id="CAKP01000023">
    <property type="protein sequence ID" value="CCJ32639.1"/>
    <property type="molecule type" value="Genomic_DNA"/>
</dbReference>
<evidence type="ECO:0000313" key="4">
    <source>
        <dbReference type="EMBL" id="CCJ32639.1"/>
    </source>
</evidence>
<dbReference type="Gene3D" id="3.60.21.10">
    <property type="match status" value="1"/>
</dbReference>
<dbReference type="GO" id="GO:0016787">
    <property type="term" value="F:hydrolase activity"/>
    <property type="evidence" value="ECO:0007669"/>
    <property type="project" value="UniProtKB-UniRule"/>
</dbReference>
<dbReference type="InterPro" id="IPR000979">
    <property type="entry name" value="Phosphodiesterase_MJ0936/Vps29"/>
</dbReference>
<evidence type="ECO:0000256" key="2">
    <source>
        <dbReference type="RuleBase" id="RU362039"/>
    </source>
</evidence>
<reference evidence="4 5" key="1">
    <citation type="journal article" date="2011" name="J. Bacteriol.">
        <title>Draft genome sequence of Caloramator australicus strain RC3T, a thermoanaerobe from the Great Artesian Basin of Australia.</title>
        <authorList>
            <person name="Ogg C.D."/>
            <person name="Patel B.K.C."/>
        </authorList>
    </citation>
    <scope>NUCLEOTIDE SEQUENCE [LARGE SCALE GENOMIC DNA]</scope>
    <source>
        <strain evidence="4 5">RC3</strain>
    </source>
</reference>
<evidence type="ECO:0000259" key="3">
    <source>
        <dbReference type="Pfam" id="PF12850"/>
    </source>
</evidence>
<evidence type="ECO:0000256" key="1">
    <source>
        <dbReference type="ARBA" id="ARBA00008950"/>
    </source>
</evidence>
<dbReference type="SUPFAM" id="SSF56300">
    <property type="entry name" value="Metallo-dependent phosphatases"/>
    <property type="match status" value="1"/>
</dbReference>
<keyword evidence="2" id="KW-0479">Metal-binding</keyword>
<keyword evidence="5" id="KW-1185">Reference proteome</keyword>
<dbReference type="NCBIfam" id="NF006988">
    <property type="entry name" value="PRK09453.1"/>
    <property type="match status" value="1"/>
</dbReference>
<dbReference type="PANTHER" id="PTHR11124">
    <property type="entry name" value="VACUOLAR SORTING PROTEIN VPS29"/>
    <property type="match status" value="1"/>
</dbReference>
<dbReference type="RefSeq" id="WP_008907919.1">
    <property type="nucleotide sequence ID" value="NZ_CAKP01000023.1"/>
</dbReference>
<dbReference type="Pfam" id="PF12850">
    <property type="entry name" value="Metallophos_2"/>
    <property type="match status" value="1"/>
</dbReference>
<dbReference type="eggNOG" id="COG0622">
    <property type="taxonomic scope" value="Bacteria"/>
</dbReference>
<feature type="domain" description="Calcineurin-like phosphoesterase" evidence="3">
    <location>
        <begin position="1"/>
        <end position="159"/>
    </location>
</feature>
<dbReference type="STRING" id="857293.CAAU_0555"/>
<evidence type="ECO:0000313" key="5">
    <source>
        <dbReference type="Proteomes" id="UP000007652"/>
    </source>
</evidence>
<accession>I7K505</accession>
<dbReference type="OrthoDB" id="9800565at2"/>
<proteinExistence type="inferred from homology"/>
<protein>
    <recommendedName>
        <fullName evidence="2">Phosphoesterase</fullName>
        <ecNumber evidence="2">3.1.4.-</ecNumber>
    </recommendedName>
</protein>
<dbReference type="GO" id="GO:0046872">
    <property type="term" value="F:metal ion binding"/>
    <property type="evidence" value="ECO:0007669"/>
    <property type="project" value="UniProtKB-KW"/>
</dbReference>
<dbReference type="AlphaFoldDB" id="I7K505"/>
<comment type="similarity">
    <text evidence="1 2">Belongs to the metallophosphoesterase superfamily. YfcE family.</text>
</comment>
<dbReference type="NCBIfam" id="TIGR00040">
    <property type="entry name" value="yfcE"/>
    <property type="match status" value="1"/>
</dbReference>
<dbReference type="EC" id="3.1.4.-" evidence="2"/>
<dbReference type="InterPro" id="IPR029052">
    <property type="entry name" value="Metallo-depent_PP-like"/>
</dbReference>
<name>I7K505_9CLOT</name>
<dbReference type="Proteomes" id="UP000007652">
    <property type="component" value="Unassembled WGS sequence"/>
</dbReference>
<comment type="cofactor">
    <cofactor evidence="2">
        <name>a divalent metal cation</name>
        <dbReference type="ChEBI" id="CHEBI:60240"/>
    </cofactor>
</comment>
<dbReference type="InterPro" id="IPR024654">
    <property type="entry name" value="Calcineurin-like_PHP_lpxH"/>
</dbReference>